<dbReference type="eggNOG" id="COG1846">
    <property type="taxonomic scope" value="Bacteria"/>
</dbReference>
<dbReference type="PANTHER" id="PTHR33164">
    <property type="entry name" value="TRANSCRIPTIONAL REGULATOR, MARR FAMILY"/>
    <property type="match status" value="1"/>
</dbReference>
<dbReference type="GO" id="GO:0003677">
    <property type="term" value="F:DNA binding"/>
    <property type="evidence" value="ECO:0007669"/>
    <property type="project" value="UniProtKB-KW"/>
</dbReference>
<evidence type="ECO:0000256" key="3">
    <source>
        <dbReference type="ARBA" id="ARBA00023015"/>
    </source>
</evidence>
<keyword evidence="8" id="KW-1185">Reference proteome</keyword>
<dbReference type="Gene3D" id="1.10.10.10">
    <property type="entry name" value="Winged helix-like DNA-binding domain superfamily/Winged helix DNA-binding domain"/>
    <property type="match status" value="1"/>
</dbReference>
<reference evidence="7 8" key="1">
    <citation type="submission" date="2012-08" db="EMBL/GenBank/DDBJ databases">
        <title>Whole genome shotgun sequence of Austwickia chelonae NBRC 105200.</title>
        <authorList>
            <person name="Yoshida I."/>
            <person name="Hosoyama A."/>
            <person name="Tsuchikane K."/>
            <person name="Katsumata H."/>
            <person name="Ando Y."/>
            <person name="Ohji S."/>
            <person name="Hamada M."/>
            <person name="Tamura T."/>
            <person name="Yamazoe A."/>
            <person name="Yamazaki S."/>
            <person name="Fujita N."/>
        </authorList>
    </citation>
    <scope>NUCLEOTIDE SEQUENCE [LARGE SCALE GENOMIC DNA]</scope>
    <source>
        <strain evidence="7 8">NBRC 105200</strain>
    </source>
</reference>
<dbReference type="InterPro" id="IPR036388">
    <property type="entry name" value="WH-like_DNA-bd_sf"/>
</dbReference>
<gene>
    <name evidence="7" type="ORF">AUCHE_20_00130</name>
</gene>
<dbReference type="OrthoDB" id="9806864at2"/>
<dbReference type="SUPFAM" id="SSF46785">
    <property type="entry name" value="Winged helix' DNA-binding domain"/>
    <property type="match status" value="1"/>
</dbReference>
<dbReference type="EMBL" id="BAGZ01000020">
    <property type="protein sequence ID" value="GAB79142.1"/>
    <property type="molecule type" value="Genomic_DNA"/>
</dbReference>
<evidence type="ECO:0000256" key="1">
    <source>
        <dbReference type="ARBA" id="ARBA00004496"/>
    </source>
</evidence>
<dbReference type="InterPro" id="IPR039422">
    <property type="entry name" value="MarR/SlyA-like"/>
</dbReference>
<keyword evidence="3" id="KW-0805">Transcription regulation</keyword>
<dbReference type="InterPro" id="IPR000835">
    <property type="entry name" value="HTH_MarR-typ"/>
</dbReference>
<dbReference type="STRING" id="100225.SAMN05421595_3003"/>
<accession>K6WBD4</accession>
<evidence type="ECO:0000256" key="2">
    <source>
        <dbReference type="ARBA" id="ARBA00022490"/>
    </source>
</evidence>
<comment type="subcellular location">
    <subcellularLocation>
        <location evidence="1">Cytoplasm</location>
    </subcellularLocation>
</comment>
<evidence type="ECO:0000313" key="8">
    <source>
        <dbReference type="Proteomes" id="UP000008495"/>
    </source>
</evidence>
<evidence type="ECO:0000259" key="6">
    <source>
        <dbReference type="PROSITE" id="PS50995"/>
    </source>
</evidence>
<dbReference type="Proteomes" id="UP000008495">
    <property type="component" value="Unassembled WGS sequence"/>
</dbReference>
<evidence type="ECO:0000313" key="7">
    <source>
        <dbReference type="EMBL" id="GAB79142.1"/>
    </source>
</evidence>
<dbReference type="PANTHER" id="PTHR33164:SF5">
    <property type="entry name" value="ORGANIC HYDROPEROXIDE RESISTANCE TRANSCRIPTIONAL REGULATOR"/>
    <property type="match status" value="1"/>
</dbReference>
<sequence length="151" mass="17072">MDRDLTLDNQLCFALNAAARAASNAYRSELADLGLTYPQYLTLLALWENDGLTVSELGGRLRLDSGTLSPLLRRLQDTGYVERRRHSRDERRVSIYLTPAGHELKGRMAEVQRCLAGRITMTAEEIATLHRLARRFCEALGENERTVLPKD</sequence>
<dbReference type="InterPro" id="IPR036390">
    <property type="entry name" value="WH_DNA-bd_sf"/>
</dbReference>
<comment type="caution">
    <text evidence="7">The sequence shown here is derived from an EMBL/GenBank/DDBJ whole genome shotgun (WGS) entry which is preliminary data.</text>
</comment>
<dbReference type="GO" id="GO:0006950">
    <property type="term" value="P:response to stress"/>
    <property type="evidence" value="ECO:0007669"/>
    <property type="project" value="TreeGrafter"/>
</dbReference>
<keyword evidence="5" id="KW-0804">Transcription</keyword>
<dbReference type="GO" id="GO:0005737">
    <property type="term" value="C:cytoplasm"/>
    <property type="evidence" value="ECO:0007669"/>
    <property type="project" value="UniProtKB-SubCell"/>
</dbReference>
<dbReference type="InterPro" id="IPR055166">
    <property type="entry name" value="Transc_reg_Sar_Rot_HTH"/>
</dbReference>
<dbReference type="GO" id="GO:0003700">
    <property type="term" value="F:DNA-binding transcription factor activity"/>
    <property type="evidence" value="ECO:0007669"/>
    <property type="project" value="InterPro"/>
</dbReference>
<name>K6WBD4_9MICO</name>
<protein>
    <submittedName>
        <fullName evidence="7">Putative MarR family transcriptional regulator</fullName>
    </submittedName>
</protein>
<evidence type="ECO:0000256" key="4">
    <source>
        <dbReference type="ARBA" id="ARBA00023125"/>
    </source>
</evidence>
<organism evidence="7 8">
    <name type="scientific">Austwickia chelonae NBRC 105200</name>
    <dbReference type="NCBI Taxonomy" id="1184607"/>
    <lineage>
        <taxon>Bacteria</taxon>
        <taxon>Bacillati</taxon>
        <taxon>Actinomycetota</taxon>
        <taxon>Actinomycetes</taxon>
        <taxon>Micrococcales</taxon>
        <taxon>Dermatophilaceae</taxon>
        <taxon>Austwickia</taxon>
    </lineage>
</organism>
<evidence type="ECO:0000256" key="5">
    <source>
        <dbReference type="ARBA" id="ARBA00023163"/>
    </source>
</evidence>
<keyword evidence="2" id="KW-0963">Cytoplasm</keyword>
<dbReference type="Pfam" id="PF22381">
    <property type="entry name" value="Staph_reg_Sar_Rot"/>
    <property type="match status" value="1"/>
</dbReference>
<dbReference type="AlphaFoldDB" id="K6WBD4"/>
<dbReference type="PROSITE" id="PS50995">
    <property type="entry name" value="HTH_MARR_2"/>
    <property type="match status" value="1"/>
</dbReference>
<dbReference type="SMART" id="SM00347">
    <property type="entry name" value="HTH_MARR"/>
    <property type="match status" value="1"/>
</dbReference>
<dbReference type="FunFam" id="1.10.10.10:FF:000163">
    <property type="entry name" value="MarR family transcriptional regulator"/>
    <property type="match status" value="1"/>
</dbReference>
<feature type="domain" description="HTH marR-type" evidence="6">
    <location>
        <begin position="8"/>
        <end position="138"/>
    </location>
</feature>
<proteinExistence type="predicted"/>
<dbReference type="RefSeq" id="WP_006503899.1">
    <property type="nucleotide sequence ID" value="NZ_BAGZ01000020.1"/>
</dbReference>
<dbReference type="PRINTS" id="PR00598">
    <property type="entry name" value="HTHMARR"/>
</dbReference>
<keyword evidence="4" id="KW-0238">DNA-binding</keyword>